<comment type="catalytic activity">
    <reaction evidence="1">
        <text>ATP + protein L-histidine = ADP + protein N-phospho-L-histidine.</text>
        <dbReference type="EC" id="2.7.13.3"/>
    </reaction>
</comment>
<dbReference type="Proteomes" id="UP000886749">
    <property type="component" value="Unassembled WGS sequence"/>
</dbReference>
<dbReference type="Pfam" id="PF02518">
    <property type="entry name" value="HATPase_c"/>
    <property type="match status" value="1"/>
</dbReference>
<protein>
    <recommendedName>
        <fullName evidence="2">histidine kinase</fullName>
        <ecNumber evidence="2">2.7.13.3</ecNumber>
    </recommendedName>
</protein>
<keyword evidence="7" id="KW-0547">Nucleotide-binding</keyword>
<dbReference type="InterPro" id="IPR003594">
    <property type="entry name" value="HATPase_dom"/>
</dbReference>
<dbReference type="PRINTS" id="PR00344">
    <property type="entry name" value="BCTRLSENSOR"/>
</dbReference>
<accession>A0A9D1DE24</accession>
<evidence type="ECO:0000256" key="3">
    <source>
        <dbReference type="ARBA" id="ARBA00022553"/>
    </source>
</evidence>
<feature type="domain" description="Histidine kinase" evidence="6">
    <location>
        <begin position="106"/>
        <end position="320"/>
    </location>
</feature>
<keyword evidence="4" id="KW-0808">Transferase</keyword>
<keyword evidence="3" id="KW-0597">Phosphoprotein</keyword>
<evidence type="ECO:0000256" key="5">
    <source>
        <dbReference type="ARBA" id="ARBA00023012"/>
    </source>
</evidence>
<comment type="caution">
    <text evidence="7">The sequence shown here is derived from an EMBL/GenBank/DDBJ whole genome shotgun (WGS) entry which is preliminary data.</text>
</comment>
<dbReference type="SUPFAM" id="SSF55874">
    <property type="entry name" value="ATPase domain of HSP90 chaperone/DNA topoisomerase II/histidine kinase"/>
    <property type="match status" value="1"/>
</dbReference>
<reference evidence="7" key="1">
    <citation type="submission" date="2020-10" db="EMBL/GenBank/DDBJ databases">
        <authorList>
            <person name="Gilroy R."/>
        </authorList>
    </citation>
    <scope>NUCLEOTIDE SEQUENCE</scope>
    <source>
        <strain evidence="7">CHK184-25365</strain>
    </source>
</reference>
<evidence type="ECO:0000313" key="7">
    <source>
        <dbReference type="EMBL" id="HIR41160.1"/>
    </source>
</evidence>
<evidence type="ECO:0000256" key="4">
    <source>
        <dbReference type="ARBA" id="ARBA00022777"/>
    </source>
</evidence>
<dbReference type="PANTHER" id="PTHR43547">
    <property type="entry name" value="TWO-COMPONENT HISTIDINE KINASE"/>
    <property type="match status" value="1"/>
</dbReference>
<evidence type="ECO:0000259" key="6">
    <source>
        <dbReference type="PROSITE" id="PS50109"/>
    </source>
</evidence>
<evidence type="ECO:0000313" key="8">
    <source>
        <dbReference type="Proteomes" id="UP000886749"/>
    </source>
</evidence>
<evidence type="ECO:0000256" key="2">
    <source>
        <dbReference type="ARBA" id="ARBA00012438"/>
    </source>
</evidence>
<keyword evidence="5" id="KW-0902">Two-component regulatory system</keyword>
<evidence type="ECO:0000256" key="1">
    <source>
        <dbReference type="ARBA" id="ARBA00000085"/>
    </source>
</evidence>
<dbReference type="AlphaFoldDB" id="A0A9D1DE24"/>
<proteinExistence type="predicted"/>
<reference evidence="7" key="2">
    <citation type="journal article" date="2021" name="PeerJ">
        <title>Extensive microbial diversity within the chicken gut microbiome revealed by metagenomics and culture.</title>
        <authorList>
            <person name="Gilroy R."/>
            <person name="Ravi A."/>
            <person name="Getino M."/>
            <person name="Pursley I."/>
            <person name="Horton D.L."/>
            <person name="Alikhan N.F."/>
            <person name="Baker D."/>
            <person name="Gharbi K."/>
            <person name="Hall N."/>
            <person name="Watson M."/>
            <person name="Adriaenssens E.M."/>
            <person name="Foster-Nyarko E."/>
            <person name="Jarju S."/>
            <person name="Secka A."/>
            <person name="Antonio M."/>
            <person name="Oren A."/>
            <person name="Chaudhuri R.R."/>
            <person name="La Ragione R."/>
            <person name="Hildebrand F."/>
            <person name="Pallen M.J."/>
        </authorList>
    </citation>
    <scope>NUCLEOTIDE SEQUENCE</scope>
    <source>
        <strain evidence="7">CHK184-25365</strain>
    </source>
</reference>
<keyword evidence="4" id="KW-0418">Kinase</keyword>
<sequence length="362" mass="40365">MDTKDLTSTPTPSWFETDRQGVLRSLHWEQPPLPLKPGQSIAPLFEEAPHQLSNLFSQLSTRNQVSLALPCRRKLLLLRCKKTDSDALRWEVESSVQADPFVGRSEETAQIRECLTAMDNCLSYLLENSLETSFEQDMASNALNRCQLLMKHCLNMERYHELIHGEYQPKLQRMNLRSFLNYLSQELARDSRCSQVKAFASRENIVIQGDPAALLEIILNILTNSLEFSPADAPVSIRLEKQDSFAVFRISDEGNGLPGGDVTQALTPYYSRKPENGQRAGLGLGLTNAYLLCQALGGNILISSKENHGTTVLLRFPICGETDVGGEEMGSRDYYSDLLQRGHFGPIQVFLSALGPAGKTKS</sequence>
<gene>
    <name evidence="7" type="ORF">IAB36_04975</name>
</gene>
<dbReference type="PROSITE" id="PS50109">
    <property type="entry name" value="HIS_KIN"/>
    <property type="match status" value="1"/>
</dbReference>
<dbReference type="SMART" id="SM00387">
    <property type="entry name" value="HATPase_c"/>
    <property type="match status" value="1"/>
</dbReference>
<name>A0A9D1DE24_9FIRM</name>
<dbReference type="InterPro" id="IPR036890">
    <property type="entry name" value="HATPase_C_sf"/>
</dbReference>
<dbReference type="EMBL" id="DVGY01000109">
    <property type="protein sequence ID" value="HIR41160.1"/>
    <property type="molecule type" value="Genomic_DNA"/>
</dbReference>
<dbReference type="GO" id="GO:0005524">
    <property type="term" value="F:ATP binding"/>
    <property type="evidence" value="ECO:0007669"/>
    <property type="project" value="UniProtKB-KW"/>
</dbReference>
<keyword evidence="7" id="KW-0067">ATP-binding</keyword>
<dbReference type="Gene3D" id="3.30.565.10">
    <property type="entry name" value="Histidine kinase-like ATPase, C-terminal domain"/>
    <property type="match status" value="1"/>
</dbReference>
<dbReference type="EC" id="2.7.13.3" evidence="2"/>
<dbReference type="GO" id="GO:0000155">
    <property type="term" value="F:phosphorelay sensor kinase activity"/>
    <property type="evidence" value="ECO:0007669"/>
    <property type="project" value="TreeGrafter"/>
</dbReference>
<dbReference type="InterPro" id="IPR005467">
    <property type="entry name" value="His_kinase_dom"/>
</dbReference>
<dbReference type="PANTHER" id="PTHR43547:SF2">
    <property type="entry name" value="HYBRID SIGNAL TRANSDUCTION HISTIDINE KINASE C"/>
    <property type="match status" value="1"/>
</dbReference>
<organism evidence="7 8">
    <name type="scientific">Candidatus Egerieicola pullicola</name>
    <dbReference type="NCBI Taxonomy" id="2840775"/>
    <lineage>
        <taxon>Bacteria</taxon>
        <taxon>Bacillati</taxon>
        <taxon>Bacillota</taxon>
        <taxon>Clostridia</taxon>
        <taxon>Eubacteriales</taxon>
        <taxon>Oscillospiraceae</taxon>
        <taxon>Oscillospiraceae incertae sedis</taxon>
        <taxon>Candidatus Egerieicola</taxon>
    </lineage>
</organism>
<dbReference type="InterPro" id="IPR004358">
    <property type="entry name" value="Sig_transdc_His_kin-like_C"/>
</dbReference>